<dbReference type="Gene3D" id="2.40.160.20">
    <property type="match status" value="1"/>
</dbReference>
<dbReference type="AlphaFoldDB" id="A0A9P9IWL9"/>
<accession>A0A9P9IWL9</accession>
<reference evidence="2" key="1">
    <citation type="journal article" date="2021" name="Nat. Commun.">
        <title>Genetic determinants of endophytism in the Arabidopsis root mycobiome.</title>
        <authorList>
            <person name="Mesny F."/>
            <person name="Miyauchi S."/>
            <person name="Thiergart T."/>
            <person name="Pickel B."/>
            <person name="Atanasova L."/>
            <person name="Karlsson M."/>
            <person name="Huettel B."/>
            <person name="Barry K.W."/>
            <person name="Haridas S."/>
            <person name="Chen C."/>
            <person name="Bauer D."/>
            <person name="Andreopoulos W."/>
            <person name="Pangilinan J."/>
            <person name="LaButti K."/>
            <person name="Riley R."/>
            <person name="Lipzen A."/>
            <person name="Clum A."/>
            <person name="Drula E."/>
            <person name="Henrissat B."/>
            <person name="Kohler A."/>
            <person name="Grigoriev I.V."/>
            <person name="Martin F.M."/>
            <person name="Hacquard S."/>
        </authorList>
    </citation>
    <scope>NUCLEOTIDE SEQUENCE</scope>
    <source>
        <strain evidence="2">MPI-CAGE-AT-0147</strain>
    </source>
</reference>
<gene>
    <name evidence="2" type="ORF">EDB81DRAFT_903834</name>
</gene>
<feature type="region of interest" description="Disordered" evidence="1">
    <location>
        <begin position="1"/>
        <end position="23"/>
    </location>
</feature>
<evidence type="ECO:0000256" key="1">
    <source>
        <dbReference type="SAM" id="MobiDB-lite"/>
    </source>
</evidence>
<sequence length="199" mass="21618">MEASRDHVPSPGNAHNPPGSDVPAMRMPHLDFVYRIIADMDANGISEIPGVDGTSVARVVLPIQGGTVCGPRIQGVIVERSGADWAQVVDPKKTLWRLNANYTLRTDDGVFILVQATGVFRPGPGVSNDVTDKQTVSQDDVEYFTSIRFEAPGGSPYGWMNGIVAIGVMAMWEGKPVIDCYRLTNFPGKLALSNYIREE</sequence>
<dbReference type="PANTHER" id="PTHR37315:SF1">
    <property type="entry name" value="UPF0311 PROTEIN BLR7842"/>
    <property type="match status" value="1"/>
</dbReference>
<dbReference type="InterPro" id="IPR020915">
    <property type="entry name" value="UPF0311"/>
</dbReference>
<dbReference type="Pfam" id="PF11578">
    <property type="entry name" value="DUF3237"/>
    <property type="match status" value="1"/>
</dbReference>
<dbReference type="Proteomes" id="UP000738349">
    <property type="component" value="Unassembled WGS sequence"/>
</dbReference>
<dbReference type="EMBL" id="JAGMUV010000015">
    <property type="protein sequence ID" value="KAH7133685.1"/>
    <property type="molecule type" value="Genomic_DNA"/>
</dbReference>
<comment type="caution">
    <text evidence="2">The sequence shown here is derived from an EMBL/GenBank/DDBJ whole genome shotgun (WGS) entry which is preliminary data.</text>
</comment>
<dbReference type="PANTHER" id="PTHR37315">
    <property type="entry name" value="UPF0311 PROTEIN BLR7842"/>
    <property type="match status" value="1"/>
</dbReference>
<evidence type="ECO:0000313" key="3">
    <source>
        <dbReference type="Proteomes" id="UP000738349"/>
    </source>
</evidence>
<protein>
    <submittedName>
        <fullName evidence="2">Uncharacterized protein</fullName>
    </submittedName>
</protein>
<proteinExistence type="predicted"/>
<name>A0A9P9IWL9_9HYPO</name>
<evidence type="ECO:0000313" key="2">
    <source>
        <dbReference type="EMBL" id="KAH7133685.1"/>
    </source>
</evidence>
<dbReference type="OrthoDB" id="2544694at2759"/>
<keyword evidence="3" id="KW-1185">Reference proteome</keyword>
<organism evidence="2 3">
    <name type="scientific">Dactylonectria macrodidyma</name>
    <dbReference type="NCBI Taxonomy" id="307937"/>
    <lineage>
        <taxon>Eukaryota</taxon>
        <taxon>Fungi</taxon>
        <taxon>Dikarya</taxon>
        <taxon>Ascomycota</taxon>
        <taxon>Pezizomycotina</taxon>
        <taxon>Sordariomycetes</taxon>
        <taxon>Hypocreomycetidae</taxon>
        <taxon>Hypocreales</taxon>
        <taxon>Nectriaceae</taxon>
        <taxon>Dactylonectria</taxon>
    </lineage>
</organism>